<proteinExistence type="predicted"/>
<dbReference type="GO" id="GO:0016020">
    <property type="term" value="C:membrane"/>
    <property type="evidence" value="ECO:0007669"/>
    <property type="project" value="UniProtKB-SubCell"/>
</dbReference>
<protein>
    <submittedName>
        <fullName evidence="6">APC family permease</fullName>
    </submittedName>
    <submittedName>
        <fullName evidence="7">Amino acid permease</fullName>
    </submittedName>
</protein>
<dbReference type="Proteomes" id="UP000597989">
    <property type="component" value="Unassembled WGS sequence"/>
</dbReference>
<feature type="transmembrane region" description="Helical" evidence="5">
    <location>
        <begin position="385"/>
        <end position="407"/>
    </location>
</feature>
<dbReference type="EMBL" id="BMMT01000016">
    <property type="protein sequence ID" value="GGI98644.1"/>
    <property type="molecule type" value="Genomic_DNA"/>
</dbReference>
<name>A0A917K4G2_9PSEU</name>
<dbReference type="AlphaFoldDB" id="A0A917K4G2"/>
<evidence type="ECO:0000256" key="4">
    <source>
        <dbReference type="ARBA" id="ARBA00023136"/>
    </source>
</evidence>
<evidence type="ECO:0000313" key="9">
    <source>
        <dbReference type="Proteomes" id="UP001500220"/>
    </source>
</evidence>
<feature type="transmembrane region" description="Helical" evidence="5">
    <location>
        <begin position="475"/>
        <end position="492"/>
    </location>
</feature>
<keyword evidence="2 5" id="KW-0812">Transmembrane</keyword>
<dbReference type="PANTHER" id="PTHR47547">
    <property type="match status" value="1"/>
</dbReference>
<feature type="transmembrane region" description="Helical" evidence="5">
    <location>
        <begin position="512"/>
        <end position="532"/>
    </location>
</feature>
<reference evidence="7 8" key="2">
    <citation type="journal article" date="2014" name="Int. J. Syst. Evol. Microbiol.">
        <title>Complete genome sequence of Corynebacterium casei LMG S-19264T (=DSM 44701T), isolated from a smear-ripened cheese.</title>
        <authorList>
            <consortium name="US DOE Joint Genome Institute (JGI-PGF)"/>
            <person name="Walter F."/>
            <person name="Albersmeier A."/>
            <person name="Kalinowski J."/>
            <person name="Ruckert C."/>
        </authorList>
    </citation>
    <scope>NUCLEOTIDE SEQUENCE [LARGE SCALE GENOMIC DNA]</scope>
    <source>
        <strain evidence="7 8">CGMCC 4.7206</strain>
    </source>
</reference>
<evidence type="ECO:0000256" key="2">
    <source>
        <dbReference type="ARBA" id="ARBA00022692"/>
    </source>
</evidence>
<evidence type="ECO:0000313" key="7">
    <source>
        <dbReference type="EMBL" id="GGI98644.1"/>
    </source>
</evidence>
<organism evidence="7 8">
    <name type="scientific">Saccharopolyspora thermophila</name>
    <dbReference type="NCBI Taxonomy" id="89367"/>
    <lineage>
        <taxon>Bacteria</taxon>
        <taxon>Bacillati</taxon>
        <taxon>Actinomycetota</taxon>
        <taxon>Actinomycetes</taxon>
        <taxon>Pseudonocardiales</taxon>
        <taxon>Pseudonocardiaceae</taxon>
        <taxon>Saccharopolyspora</taxon>
    </lineage>
</organism>
<feature type="transmembrane region" description="Helical" evidence="5">
    <location>
        <begin position="419"/>
        <end position="440"/>
    </location>
</feature>
<reference evidence="6" key="1">
    <citation type="journal article" date="2014" name="Int. J. Syst. Evol. Microbiol.">
        <title>Complete genome of a new Firmicutes species belonging to the dominant human colonic microbiota ('Ruminococcus bicirculans') reveals two chromosomes and a selective capacity to utilize plant glucans.</title>
        <authorList>
            <consortium name="NISC Comparative Sequencing Program"/>
            <person name="Wegmann U."/>
            <person name="Louis P."/>
            <person name="Goesmann A."/>
            <person name="Henrissat B."/>
            <person name="Duncan S.H."/>
            <person name="Flint H.J."/>
        </authorList>
    </citation>
    <scope>NUCLEOTIDE SEQUENCE</scope>
    <source>
        <strain evidence="6">JCM 10664</strain>
    </source>
</reference>
<sequence length="618" mass="65922">MNTISEPSSASGNPDTKLKRNLGLWQLTLLGVSTQIGSGWLFAVLSSAAVAGPAAILSWIIGAIMILIVSLPWIELGTLFPRSGGIVRYPALSHGVLTGWITGWGYWIGTACLPAVEAQATLTYLGGSFPELGLVRMESGTTVLAWPNGILTGIAILAVFFVVNLFGVKLLAKVNTWVTIWKIVVPTITFVLLFFSFRASNLTIRSGFFPTGSSGIVHALVIGGIAFAYVGSRQVLDYAGEARNPERTIPLAIIGSCLIPMVVYLGLQFGFLGALDWDSAGVAPGDWSALTSSNWASAPLFQALGAAGFGAFATVLLIDAAVSPAGNGWVTFGGAARSSFGLGVDGYAPSALAKVNRFGTPWVSLLLALVVSALFMLPFPSWYQLVSVVSAALVLSYLMGSPIAHVLRRTAPHAPRTWRLPAVGFWAPVGYLAGLFIIYATGFSSLVQLLVITFAGLVIYGAYTAVRTGWIRGSVGWALSAAFLAAWIFINARGGWFMNITETQRPGSWDFPWYVAAIAVTLALYLIALRAFSTVEGRKHLDAGIWLITTLLAVLTLSYYGEFGPLAAPLLPDPYDLCALVVIAMVSYRWSVHSGFRTDQLDRALDDDTAHDGVMPRL</sequence>
<dbReference type="PANTHER" id="PTHR47547:SF1">
    <property type="entry name" value="ASPARTATE-PROTON SYMPORTER"/>
    <property type="match status" value="1"/>
</dbReference>
<dbReference type="InterPro" id="IPR052962">
    <property type="entry name" value="AA_Transporter_AGT"/>
</dbReference>
<feature type="transmembrane region" description="Helical" evidence="5">
    <location>
        <begin position="251"/>
        <end position="275"/>
    </location>
</feature>
<evidence type="ECO:0000256" key="3">
    <source>
        <dbReference type="ARBA" id="ARBA00022989"/>
    </source>
</evidence>
<feature type="transmembrane region" description="Helical" evidence="5">
    <location>
        <begin position="86"/>
        <end position="107"/>
    </location>
</feature>
<feature type="transmembrane region" description="Helical" evidence="5">
    <location>
        <begin position="544"/>
        <end position="562"/>
    </location>
</feature>
<dbReference type="Gene3D" id="1.20.1740.10">
    <property type="entry name" value="Amino acid/polyamine transporter I"/>
    <property type="match status" value="1"/>
</dbReference>
<dbReference type="GO" id="GO:0022857">
    <property type="term" value="F:transmembrane transporter activity"/>
    <property type="evidence" value="ECO:0007669"/>
    <property type="project" value="InterPro"/>
</dbReference>
<dbReference type="EMBL" id="BAAAHC010000012">
    <property type="protein sequence ID" value="GAA0527041.1"/>
    <property type="molecule type" value="Genomic_DNA"/>
</dbReference>
<gene>
    <name evidence="6" type="ORF">GCM10009545_31720</name>
    <name evidence="7" type="ORF">GCM10011581_39770</name>
</gene>
<comment type="caution">
    <text evidence="7">The sequence shown here is derived from an EMBL/GenBank/DDBJ whole genome shotgun (WGS) entry which is preliminary data.</text>
</comment>
<dbReference type="RefSeq" id="WP_188989941.1">
    <property type="nucleotide sequence ID" value="NZ_BAAAHC010000012.1"/>
</dbReference>
<dbReference type="Pfam" id="PF13520">
    <property type="entry name" value="AA_permease_2"/>
    <property type="match status" value="1"/>
</dbReference>
<keyword evidence="4 5" id="KW-0472">Membrane</keyword>
<feature type="transmembrane region" description="Helical" evidence="5">
    <location>
        <begin position="209"/>
        <end position="230"/>
    </location>
</feature>
<evidence type="ECO:0000313" key="6">
    <source>
        <dbReference type="EMBL" id="GAA0527041.1"/>
    </source>
</evidence>
<dbReference type="InterPro" id="IPR002293">
    <property type="entry name" value="AA/rel_permease1"/>
</dbReference>
<feature type="transmembrane region" description="Helical" evidence="5">
    <location>
        <begin position="574"/>
        <end position="592"/>
    </location>
</feature>
<feature type="transmembrane region" description="Helical" evidence="5">
    <location>
        <begin position="27"/>
        <end position="50"/>
    </location>
</feature>
<keyword evidence="3 5" id="KW-1133">Transmembrane helix</keyword>
<reference evidence="9" key="3">
    <citation type="journal article" date="2019" name="Int. J. Syst. Evol. Microbiol.">
        <title>The Global Catalogue of Microorganisms (GCM) 10K type strain sequencing project: providing services to taxonomists for standard genome sequencing and annotation.</title>
        <authorList>
            <consortium name="The Broad Institute Genomics Platform"/>
            <consortium name="The Broad Institute Genome Sequencing Center for Infectious Disease"/>
            <person name="Wu L."/>
            <person name="Ma J."/>
        </authorList>
    </citation>
    <scope>NUCLEOTIDE SEQUENCE [LARGE SCALE GENOMIC DNA]</scope>
    <source>
        <strain evidence="9">JCM 10664</strain>
    </source>
</reference>
<evidence type="ECO:0000256" key="5">
    <source>
        <dbReference type="SAM" id="Phobius"/>
    </source>
</evidence>
<feature type="transmembrane region" description="Helical" evidence="5">
    <location>
        <begin position="178"/>
        <end position="197"/>
    </location>
</feature>
<reference evidence="7" key="4">
    <citation type="submission" date="2020-09" db="EMBL/GenBank/DDBJ databases">
        <authorList>
            <person name="Sun Q."/>
            <person name="Zhou Y."/>
        </authorList>
    </citation>
    <scope>NUCLEOTIDE SEQUENCE</scope>
    <source>
        <strain evidence="7">CGMCC 4.7206</strain>
    </source>
</reference>
<feature type="transmembrane region" description="Helical" evidence="5">
    <location>
        <begin position="144"/>
        <end position="166"/>
    </location>
</feature>
<dbReference type="PIRSF" id="PIRSF006060">
    <property type="entry name" value="AA_transporter"/>
    <property type="match status" value="1"/>
</dbReference>
<comment type="subcellular location">
    <subcellularLocation>
        <location evidence="1">Membrane</location>
        <topology evidence="1">Multi-pass membrane protein</topology>
    </subcellularLocation>
</comment>
<accession>A0A917K4G2</accession>
<evidence type="ECO:0000256" key="1">
    <source>
        <dbReference type="ARBA" id="ARBA00004141"/>
    </source>
</evidence>
<feature type="transmembrane region" description="Helical" evidence="5">
    <location>
        <begin position="446"/>
        <end position="463"/>
    </location>
</feature>
<reference evidence="6" key="5">
    <citation type="submission" date="2023-12" db="EMBL/GenBank/DDBJ databases">
        <authorList>
            <person name="Sun Q."/>
            <person name="Inoue M."/>
        </authorList>
    </citation>
    <scope>NUCLEOTIDE SEQUENCE</scope>
    <source>
        <strain evidence="6">JCM 10664</strain>
    </source>
</reference>
<dbReference type="Proteomes" id="UP001500220">
    <property type="component" value="Unassembled WGS sequence"/>
</dbReference>
<feature type="transmembrane region" description="Helical" evidence="5">
    <location>
        <begin position="362"/>
        <end position="379"/>
    </location>
</feature>
<feature type="transmembrane region" description="Helical" evidence="5">
    <location>
        <begin position="295"/>
        <end position="318"/>
    </location>
</feature>
<keyword evidence="9" id="KW-1185">Reference proteome</keyword>
<feature type="transmembrane region" description="Helical" evidence="5">
    <location>
        <begin position="56"/>
        <end position="74"/>
    </location>
</feature>
<evidence type="ECO:0000313" key="8">
    <source>
        <dbReference type="Proteomes" id="UP000597989"/>
    </source>
</evidence>